<feature type="transmembrane region" description="Helical" evidence="1">
    <location>
        <begin position="50"/>
        <end position="67"/>
    </location>
</feature>
<gene>
    <name evidence="2" type="ORF">BDV96DRAFT_642709</name>
</gene>
<feature type="transmembrane region" description="Helical" evidence="1">
    <location>
        <begin position="73"/>
        <end position="91"/>
    </location>
</feature>
<organism evidence="2 3">
    <name type="scientific">Lophiotrema nucula</name>
    <dbReference type="NCBI Taxonomy" id="690887"/>
    <lineage>
        <taxon>Eukaryota</taxon>
        <taxon>Fungi</taxon>
        <taxon>Dikarya</taxon>
        <taxon>Ascomycota</taxon>
        <taxon>Pezizomycotina</taxon>
        <taxon>Dothideomycetes</taxon>
        <taxon>Pleosporomycetidae</taxon>
        <taxon>Pleosporales</taxon>
        <taxon>Lophiotremataceae</taxon>
        <taxon>Lophiotrema</taxon>
    </lineage>
</organism>
<name>A0A6A5ZK85_9PLEO</name>
<keyword evidence="1" id="KW-0472">Membrane</keyword>
<sequence length="196" mass="22381">MEYPSFIAALIVGYLSTTSIKWSNYWVLVGITLFGSLLWRYLLLPGRIHVFVLGTGLATITSQLYHFQRDDTTPLVVIVFLTLAYAIWSGYLTHLRGRLSRMLLASILLGICLLNGCLAWWMEFLPSYIYDTHINELDTTLIPAFRNPFDVLGVHHNATVDEITTSFWDKTIQLHPGTLECEMSFSFVSRLEQSIK</sequence>
<feature type="transmembrane region" description="Helical" evidence="1">
    <location>
        <begin position="103"/>
        <end position="122"/>
    </location>
</feature>
<evidence type="ECO:0000256" key="1">
    <source>
        <dbReference type="SAM" id="Phobius"/>
    </source>
</evidence>
<dbReference type="SUPFAM" id="SSF46565">
    <property type="entry name" value="Chaperone J-domain"/>
    <property type="match status" value="1"/>
</dbReference>
<proteinExistence type="predicted"/>
<accession>A0A6A5ZK85</accession>
<dbReference type="CDD" id="cd06257">
    <property type="entry name" value="DnaJ"/>
    <property type="match status" value="1"/>
</dbReference>
<evidence type="ECO:0000313" key="3">
    <source>
        <dbReference type="Proteomes" id="UP000799770"/>
    </source>
</evidence>
<reference evidence="2" key="1">
    <citation type="journal article" date="2020" name="Stud. Mycol.">
        <title>101 Dothideomycetes genomes: a test case for predicting lifestyles and emergence of pathogens.</title>
        <authorList>
            <person name="Haridas S."/>
            <person name="Albert R."/>
            <person name="Binder M."/>
            <person name="Bloem J."/>
            <person name="Labutti K."/>
            <person name="Salamov A."/>
            <person name="Andreopoulos B."/>
            <person name="Baker S."/>
            <person name="Barry K."/>
            <person name="Bills G."/>
            <person name="Bluhm B."/>
            <person name="Cannon C."/>
            <person name="Castanera R."/>
            <person name="Culley D."/>
            <person name="Daum C."/>
            <person name="Ezra D."/>
            <person name="Gonzalez J."/>
            <person name="Henrissat B."/>
            <person name="Kuo A."/>
            <person name="Liang C."/>
            <person name="Lipzen A."/>
            <person name="Lutzoni F."/>
            <person name="Magnuson J."/>
            <person name="Mondo S."/>
            <person name="Nolan M."/>
            <person name="Ohm R."/>
            <person name="Pangilinan J."/>
            <person name="Park H.-J."/>
            <person name="Ramirez L."/>
            <person name="Alfaro M."/>
            <person name="Sun H."/>
            <person name="Tritt A."/>
            <person name="Yoshinaga Y."/>
            <person name="Zwiers L.-H."/>
            <person name="Turgeon B."/>
            <person name="Goodwin S."/>
            <person name="Spatafora J."/>
            <person name="Crous P."/>
            <person name="Grigoriev I."/>
        </authorList>
    </citation>
    <scope>NUCLEOTIDE SEQUENCE</scope>
    <source>
        <strain evidence="2">CBS 627.86</strain>
    </source>
</reference>
<dbReference type="Proteomes" id="UP000799770">
    <property type="component" value="Unassembled WGS sequence"/>
</dbReference>
<evidence type="ECO:0000313" key="2">
    <source>
        <dbReference type="EMBL" id="KAF2119695.1"/>
    </source>
</evidence>
<keyword evidence="1" id="KW-0812">Transmembrane</keyword>
<dbReference type="InterPro" id="IPR036869">
    <property type="entry name" value="J_dom_sf"/>
</dbReference>
<keyword evidence="3" id="KW-1185">Reference proteome</keyword>
<keyword evidence="1" id="KW-1133">Transmembrane helix</keyword>
<dbReference type="InterPro" id="IPR001623">
    <property type="entry name" value="DnaJ_domain"/>
</dbReference>
<protein>
    <submittedName>
        <fullName evidence="2">Uncharacterized protein</fullName>
    </submittedName>
</protein>
<feature type="transmembrane region" description="Helical" evidence="1">
    <location>
        <begin position="25"/>
        <end position="43"/>
    </location>
</feature>
<dbReference type="AlphaFoldDB" id="A0A6A5ZK85"/>
<dbReference type="EMBL" id="ML977315">
    <property type="protein sequence ID" value="KAF2119695.1"/>
    <property type="molecule type" value="Genomic_DNA"/>
</dbReference>